<protein>
    <submittedName>
        <fullName evidence="1">Predicted protein</fullName>
    </submittedName>
</protein>
<dbReference type="Proteomes" id="UP000002668">
    <property type="component" value="Genome"/>
</dbReference>
<evidence type="ECO:0000313" key="1">
    <source>
        <dbReference type="EMBL" id="CBX90627.1"/>
    </source>
</evidence>
<name>E4ZH57_LEPMJ</name>
<sequence length="71" mass="7786">MQLTGYDSMAFLRIDVQSPYPVSLCYCQPCARLADSEAEILICIGRIICDFYIAVRISIEAEPGILLNAGA</sequence>
<dbReference type="EMBL" id="FP929065">
    <property type="protein sequence ID" value="CBX90627.1"/>
    <property type="molecule type" value="Genomic_DNA"/>
</dbReference>
<proteinExistence type="predicted"/>
<accession>E4ZH57</accession>
<dbReference type="AlphaFoldDB" id="E4ZH57"/>
<reference evidence="2" key="1">
    <citation type="journal article" date="2011" name="Nat. Commun.">
        <title>Effector diversification within compartments of the Leptosphaeria maculans genome affected by Repeat-Induced Point mutations.</title>
        <authorList>
            <person name="Rouxel T."/>
            <person name="Grandaubert J."/>
            <person name="Hane J.K."/>
            <person name="Hoede C."/>
            <person name="van de Wouw A.P."/>
            <person name="Couloux A."/>
            <person name="Dominguez V."/>
            <person name="Anthouard V."/>
            <person name="Bally P."/>
            <person name="Bourras S."/>
            <person name="Cozijnsen A.J."/>
            <person name="Ciuffetti L.M."/>
            <person name="Degrave A."/>
            <person name="Dilmaghani A."/>
            <person name="Duret L."/>
            <person name="Fudal I."/>
            <person name="Goodwin S.B."/>
            <person name="Gout L."/>
            <person name="Glaser N."/>
            <person name="Linglin J."/>
            <person name="Kema G.H.J."/>
            <person name="Lapalu N."/>
            <person name="Lawrence C.B."/>
            <person name="May K."/>
            <person name="Meyer M."/>
            <person name="Ollivier B."/>
            <person name="Poulain J."/>
            <person name="Schoch C.L."/>
            <person name="Simon A."/>
            <person name="Spatafora J.W."/>
            <person name="Stachowiak A."/>
            <person name="Turgeon B.G."/>
            <person name="Tyler B.M."/>
            <person name="Vincent D."/>
            <person name="Weissenbach J."/>
            <person name="Amselem J."/>
            <person name="Quesneville H."/>
            <person name="Oliver R.P."/>
            <person name="Wincker P."/>
            <person name="Balesdent M.-H."/>
            <person name="Howlett B.J."/>
        </authorList>
    </citation>
    <scope>NUCLEOTIDE SEQUENCE [LARGE SCALE GENOMIC DNA]</scope>
    <source>
        <strain evidence="2">JN3 / isolate v23.1.3 / race Av1-4-5-6-7-8</strain>
    </source>
</reference>
<dbReference type="HOGENOM" id="CLU_2740481_0_0_1"/>
<keyword evidence="2" id="KW-1185">Reference proteome</keyword>
<dbReference type="InParanoid" id="E4ZH57"/>
<dbReference type="VEuPathDB" id="FungiDB:LEMA_uP056610.1"/>
<evidence type="ECO:0000313" key="2">
    <source>
        <dbReference type="Proteomes" id="UP000002668"/>
    </source>
</evidence>
<gene>
    <name evidence="1" type="ORF">LEMA_uP056610.1</name>
</gene>
<organism evidence="2">
    <name type="scientific">Leptosphaeria maculans (strain JN3 / isolate v23.1.3 / race Av1-4-5-6-7-8)</name>
    <name type="common">Blackleg fungus</name>
    <name type="synonym">Phoma lingam</name>
    <dbReference type="NCBI Taxonomy" id="985895"/>
    <lineage>
        <taxon>Eukaryota</taxon>
        <taxon>Fungi</taxon>
        <taxon>Dikarya</taxon>
        <taxon>Ascomycota</taxon>
        <taxon>Pezizomycotina</taxon>
        <taxon>Dothideomycetes</taxon>
        <taxon>Pleosporomycetidae</taxon>
        <taxon>Pleosporales</taxon>
        <taxon>Pleosporineae</taxon>
        <taxon>Leptosphaeriaceae</taxon>
        <taxon>Plenodomus</taxon>
        <taxon>Plenodomus lingam/Leptosphaeria maculans species complex</taxon>
    </lineage>
</organism>